<feature type="region of interest" description="Disordered" evidence="1">
    <location>
        <begin position="36"/>
        <end position="68"/>
    </location>
</feature>
<feature type="compositionally biased region" description="Pro residues" evidence="1">
    <location>
        <begin position="58"/>
        <end position="68"/>
    </location>
</feature>
<feature type="compositionally biased region" description="Polar residues" evidence="1">
    <location>
        <begin position="43"/>
        <end position="56"/>
    </location>
</feature>
<keyword evidence="2" id="KW-0732">Signal</keyword>
<dbReference type="Proteomes" id="UP000318199">
    <property type="component" value="Unassembled WGS sequence"/>
</dbReference>
<gene>
    <name evidence="3" type="ORF">FN976_12080</name>
</gene>
<evidence type="ECO:0000256" key="1">
    <source>
        <dbReference type="SAM" id="MobiDB-lite"/>
    </source>
</evidence>
<evidence type="ECO:0000313" key="4">
    <source>
        <dbReference type="Proteomes" id="UP000318199"/>
    </source>
</evidence>
<organism evidence="3 4">
    <name type="scientific">Caenimonas sedimenti</name>
    <dbReference type="NCBI Taxonomy" id="2596921"/>
    <lineage>
        <taxon>Bacteria</taxon>
        <taxon>Pseudomonadati</taxon>
        <taxon>Pseudomonadota</taxon>
        <taxon>Betaproteobacteria</taxon>
        <taxon>Burkholderiales</taxon>
        <taxon>Comamonadaceae</taxon>
        <taxon>Caenimonas</taxon>
    </lineage>
</organism>
<dbReference type="AlphaFoldDB" id="A0A562ZSC8"/>
<dbReference type="RefSeq" id="WP_145893284.1">
    <property type="nucleotide sequence ID" value="NZ_VOBQ01000009.1"/>
</dbReference>
<accession>A0A562ZSC8</accession>
<name>A0A562ZSC8_9BURK</name>
<proteinExistence type="predicted"/>
<sequence length="68" mass="7311">MRTQRRAIQLPNFEACSLALFAFVAMINAPTVRAQTFGPAPTVKSTPSKNSTTQVVTPPKPPASSPKR</sequence>
<evidence type="ECO:0000313" key="3">
    <source>
        <dbReference type="EMBL" id="TWO71054.1"/>
    </source>
</evidence>
<reference evidence="3 4" key="1">
    <citation type="submission" date="2019-07" db="EMBL/GenBank/DDBJ databases">
        <title>Caenimonas sedimenti sp. nov., isolated from activated sludge.</title>
        <authorList>
            <person name="Xu J."/>
        </authorList>
    </citation>
    <scope>NUCLEOTIDE SEQUENCE [LARGE SCALE GENOMIC DNA]</scope>
    <source>
        <strain evidence="3 4">HX-9-20</strain>
    </source>
</reference>
<comment type="caution">
    <text evidence="3">The sequence shown here is derived from an EMBL/GenBank/DDBJ whole genome shotgun (WGS) entry which is preliminary data.</text>
</comment>
<feature type="chain" id="PRO_5022086208" evidence="2">
    <location>
        <begin position="35"/>
        <end position="68"/>
    </location>
</feature>
<keyword evidence="4" id="KW-1185">Reference proteome</keyword>
<protein>
    <submittedName>
        <fullName evidence="3">Uncharacterized protein</fullName>
    </submittedName>
</protein>
<evidence type="ECO:0000256" key="2">
    <source>
        <dbReference type="SAM" id="SignalP"/>
    </source>
</evidence>
<feature type="signal peptide" evidence="2">
    <location>
        <begin position="1"/>
        <end position="34"/>
    </location>
</feature>
<dbReference type="EMBL" id="VOBQ01000009">
    <property type="protein sequence ID" value="TWO71054.1"/>
    <property type="molecule type" value="Genomic_DNA"/>
</dbReference>